<name>A0AAN4UA32_9ENTE</name>
<organism evidence="3 4">
    <name type="scientific">Tetragenococcus koreensis</name>
    <dbReference type="NCBI Taxonomy" id="290335"/>
    <lineage>
        <taxon>Bacteria</taxon>
        <taxon>Bacillati</taxon>
        <taxon>Bacillota</taxon>
        <taxon>Bacilli</taxon>
        <taxon>Lactobacillales</taxon>
        <taxon>Enterococcaceae</taxon>
        <taxon>Tetragenococcus</taxon>
    </lineage>
</organism>
<reference evidence="3" key="2">
    <citation type="journal article" date="2020" name="Int. Dairy J.">
        <title>Lactic acid bacterial diversity in Brie cheese focusing on salt concentration and pH of isolation medium and characterisation of halophilic and alkaliphilic lactic acid bacterial isolates.</title>
        <authorList>
            <person name="Unno R."/>
            <person name="Matsutani M."/>
            <person name="Suzuki T."/>
            <person name="Kodama K."/>
            <person name="Matsushita H."/>
            <person name="Yamasato K."/>
            <person name="Koizumi Y."/>
            <person name="Ishikawa M."/>
        </authorList>
    </citation>
    <scope>NUCLEOTIDE SEQUENCE</scope>
    <source>
        <strain evidence="3">7C1</strain>
        <strain evidence="2">8C4</strain>
    </source>
</reference>
<dbReference type="SUPFAM" id="SSF55729">
    <property type="entry name" value="Acyl-CoA N-acyltransferases (Nat)"/>
    <property type="match status" value="1"/>
</dbReference>
<evidence type="ECO:0000259" key="1">
    <source>
        <dbReference type="Pfam" id="PF13302"/>
    </source>
</evidence>
<evidence type="ECO:0000313" key="5">
    <source>
        <dbReference type="Proteomes" id="UP000886607"/>
    </source>
</evidence>
<dbReference type="AlphaFoldDB" id="A0AAN4UA32"/>
<dbReference type="Pfam" id="PF13302">
    <property type="entry name" value="Acetyltransf_3"/>
    <property type="match status" value="1"/>
</dbReference>
<evidence type="ECO:0000313" key="4">
    <source>
        <dbReference type="Proteomes" id="UP000886597"/>
    </source>
</evidence>
<accession>A0AAN4UA32</accession>
<dbReference type="Proteomes" id="UP000886597">
    <property type="component" value="Unassembled WGS sequence"/>
</dbReference>
<reference evidence="3" key="1">
    <citation type="submission" date="2019-08" db="EMBL/GenBank/DDBJ databases">
        <authorList>
            <person name="Ishikawa M."/>
            <person name="Suzuki T."/>
            <person name="Matsutani M."/>
        </authorList>
    </citation>
    <scope>NUCLEOTIDE SEQUENCE</scope>
    <source>
        <strain evidence="3">7C1</strain>
        <strain evidence="2">8C4</strain>
    </source>
</reference>
<dbReference type="Proteomes" id="UP000886607">
    <property type="component" value="Unassembled WGS sequence"/>
</dbReference>
<evidence type="ECO:0000313" key="2">
    <source>
        <dbReference type="EMBL" id="GEQ48209.1"/>
    </source>
</evidence>
<feature type="domain" description="N-acetyltransferase" evidence="1">
    <location>
        <begin position="13"/>
        <end position="76"/>
    </location>
</feature>
<dbReference type="RefSeq" id="WP_264371083.1">
    <property type="nucleotide sequence ID" value="NZ_BJYN01000074.1"/>
</dbReference>
<dbReference type="GO" id="GO:0016747">
    <property type="term" value="F:acyltransferase activity, transferring groups other than amino-acyl groups"/>
    <property type="evidence" value="ECO:0007669"/>
    <property type="project" value="InterPro"/>
</dbReference>
<keyword evidence="5" id="KW-1185">Reference proteome</keyword>
<dbReference type="Gene3D" id="3.40.630.30">
    <property type="match status" value="1"/>
</dbReference>
<proteinExistence type="predicted"/>
<dbReference type="InterPro" id="IPR000182">
    <property type="entry name" value="GNAT_dom"/>
</dbReference>
<dbReference type="EMBL" id="BKBQ01000001">
    <property type="protein sequence ID" value="GEQ53217.1"/>
    <property type="molecule type" value="Genomic_DNA"/>
</dbReference>
<dbReference type="EMBL" id="BKBO01000001">
    <property type="protein sequence ID" value="GEQ48209.1"/>
    <property type="molecule type" value="Genomic_DNA"/>
</dbReference>
<comment type="caution">
    <text evidence="3">The sequence shown here is derived from an EMBL/GenBank/DDBJ whole genome shotgun (WGS) entry which is preliminary data.</text>
</comment>
<dbReference type="GeneID" id="69984822"/>
<gene>
    <name evidence="2" type="ORF">TK11N_00610</name>
    <name evidence="3" type="ORF">TK2N_00610</name>
</gene>
<protein>
    <recommendedName>
        <fullName evidence="1">N-acetyltransferase domain-containing protein</fullName>
    </recommendedName>
</protein>
<dbReference type="InterPro" id="IPR016181">
    <property type="entry name" value="Acyl_CoA_acyltransferase"/>
</dbReference>
<sequence length="119" mass="13626">MENIGTIRLQTKRLLLRPLTTEDAQQMFDHWASNPKVTKHLSWKPYQTAKGVENNLSEYQKNYIDPDYFSWGIEEQKLNNSLVLSQRALLIKQPKQPKLAIVSAKIGGTTAMPAKLCQK</sequence>
<evidence type="ECO:0000313" key="3">
    <source>
        <dbReference type="EMBL" id="GEQ53217.1"/>
    </source>
</evidence>